<proteinExistence type="predicted"/>
<dbReference type="AlphaFoldDB" id="A0A8X7C780"/>
<evidence type="ECO:0000313" key="1">
    <source>
        <dbReference type="EMBL" id="GFY60151.1"/>
    </source>
</evidence>
<name>A0A8X7C780_9ARAC</name>
<evidence type="ECO:0000313" key="2">
    <source>
        <dbReference type="Proteomes" id="UP000886998"/>
    </source>
</evidence>
<gene>
    <name evidence="1" type="ORF">TNIN_386001</name>
</gene>
<dbReference type="Proteomes" id="UP000886998">
    <property type="component" value="Unassembled WGS sequence"/>
</dbReference>
<dbReference type="EMBL" id="BMAV01013002">
    <property type="protein sequence ID" value="GFY60151.1"/>
    <property type="molecule type" value="Genomic_DNA"/>
</dbReference>
<keyword evidence="2" id="KW-1185">Reference proteome</keyword>
<protein>
    <submittedName>
        <fullName evidence="1">Uncharacterized protein</fullName>
    </submittedName>
</protein>
<sequence>MLTGTILQYFNPQGSQYLSVFLQEATDTKTSPTAKTFIFIFLRASYLWEVFSALELRDLQLTLVGLRGQGDDLSLAHTCARRL</sequence>
<reference evidence="1" key="1">
    <citation type="submission" date="2020-08" db="EMBL/GenBank/DDBJ databases">
        <title>Multicomponent nature underlies the extraordinary mechanical properties of spider dragline silk.</title>
        <authorList>
            <person name="Kono N."/>
            <person name="Nakamura H."/>
            <person name="Mori M."/>
            <person name="Yoshida Y."/>
            <person name="Ohtoshi R."/>
            <person name="Malay A.D."/>
            <person name="Moran D.A.P."/>
            <person name="Tomita M."/>
            <person name="Numata K."/>
            <person name="Arakawa K."/>
        </authorList>
    </citation>
    <scope>NUCLEOTIDE SEQUENCE</scope>
</reference>
<organism evidence="1 2">
    <name type="scientific">Trichonephila inaurata madagascariensis</name>
    <dbReference type="NCBI Taxonomy" id="2747483"/>
    <lineage>
        <taxon>Eukaryota</taxon>
        <taxon>Metazoa</taxon>
        <taxon>Ecdysozoa</taxon>
        <taxon>Arthropoda</taxon>
        <taxon>Chelicerata</taxon>
        <taxon>Arachnida</taxon>
        <taxon>Araneae</taxon>
        <taxon>Araneomorphae</taxon>
        <taxon>Entelegynae</taxon>
        <taxon>Araneoidea</taxon>
        <taxon>Nephilidae</taxon>
        <taxon>Trichonephila</taxon>
        <taxon>Trichonephila inaurata</taxon>
    </lineage>
</organism>
<accession>A0A8X7C780</accession>
<comment type="caution">
    <text evidence="1">The sequence shown here is derived from an EMBL/GenBank/DDBJ whole genome shotgun (WGS) entry which is preliminary data.</text>
</comment>